<dbReference type="InterPro" id="IPR009364">
    <property type="entry name" value="YdaT-like"/>
</dbReference>
<keyword evidence="2" id="KW-1185">Reference proteome</keyword>
<dbReference type="InterPro" id="IPR037042">
    <property type="entry name" value="YdaT-like_sf"/>
</dbReference>
<accession>A0A6P1Q0F3</accession>
<dbReference type="OrthoDB" id="6556073at2"/>
<evidence type="ECO:0000313" key="1">
    <source>
        <dbReference type="EMBL" id="QHM71315.1"/>
    </source>
</evidence>
<dbReference type="Pfam" id="PF06254">
    <property type="entry name" value="YdaT_toxin"/>
    <property type="match status" value="1"/>
</dbReference>
<organism evidence="1 2">
    <name type="scientific">Mixta intestinalis</name>
    <dbReference type="NCBI Taxonomy" id="1615494"/>
    <lineage>
        <taxon>Bacteria</taxon>
        <taxon>Pseudomonadati</taxon>
        <taxon>Pseudomonadota</taxon>
        <taxon>Gammaproteobacteria</taxon>
        <taxon>Enterobacterales</taxon>
        <taxon>Erwiniaceae</taxon>
        <taxon>Mixta</taxon>
    </lineage>
</organism>
<protein>
    <submittedName>
        <fullName evidence="1">Uncharacterized protein</fullName>
    </submittedName>
</protein>
<evidence type="ECO:0000313" key="2">
    <source>
        <dbReference type="Proteomes" id="UP000464053"/>
    </source>
</evidence>
<gene>
    <name evidence="1" type="ORF">C7M51_01601</name>
</gene>
<dbReference type="RefSeq" id="WP_160621314.1">
    <property type="nucleotide sequence ID" value="NZ_CP028271.1"/>
</dbReference>
<dbReference type="EMBL" id="CP028271">
    <property type="protein sequence ID" value="QHM71315.1"/>
    <property type="molecule type" value="Genomic_DNA"/>
</dbReference>
<dbReference type="Gene3D" id="1.10.3600.10">
    <property type="entry name" value="Putative bacterial toxin ydaT"/>
    <property type="match status" value="1"/>
</dbReference>
<reference evidence="1 2" key="1">
    <citation type="submission" date="2018-03" db="EMBL/GenBank/DDBJ databases">
        <title>Pantoea intestinalis SRCM103226 isolated form the mealworm.</title>
        <authorList>
            <person name="Jeong D.-Y."/>
            <person name="Kim J.W."/>
        </authorList>
    </citation>
    <scope>NUCLEOTIDE SEQUENCE [LARGE SCALE GENOMIC DNA]</scope>
    <source>
        <strain evidence="1 2">SRCM103226</strain>
    </source>
</reference>
<dbReference type="Proteomes" id="UP000464053">
    <property type="component" value="Chromosome"/>
</dbReference>
<proteinExistence type="predicted"/>
<sequence length="170" mass="18173">MKISPPVEAVADEIEAWALAAGWKTVALAIAEQYHASGGGDILPVATSELALKNVIQRVRRILRGCDGPRYRVLAEQLKPAALAALPAERRAHIESPGDPILLAARAAKEGIKAVNAVNLGAAPALIIKEINEAVSAFLETKAAFERMSHDEGWLAASTVQPSYEFMQNQ</sequence>
<dbReference type="AlphaFoldDB" id="A0A6P1Q0F3"/>
<dbReference type="KEGG" id="mint:C7M51_01601"/>
<name>A0A6P1Q0F3_9GAMM</name>